<dbReference type="InterPro" id="IPR012001">
    <property type="entry name" value="Thiamin_PyroP_enz_TPP-bd_dom"/>
</dbReference>
<dbReference type="CDD" id="cd07035">
    <property type="entry name" value="TPP_PYR_POX_like"/>
    <property type="match status" value="1"/>
</dbReference>
<dbReference type="GO" id="GO:0050660">
    <property type="term" value="F:flavin adenine dinucleotide binding"/>
    <property type="evidence" value="ECO:0007669"/>
    <property type="project" value="TreeGrafter"/>
</dbReference>
<evidence type="ECO:0000313" key="7">
    <source>
        <dbReference type="EMBL" id="CAA9550624.1"/>
    </source>
</evidence>
<dbReference type="InterPro" id="IPR029061">
    <property type="entry name" value="THDP-binding"/>
</dbReference>
<dbReference type="SUPFAM" id="SSF52518">
    <property type="entry name" value="Thiamin diphosphate-binding fold (THDP-binding)"/>
    <property type="match status" value="2"/>
</dbReference>
<dbReference type="Pfam" id="PF02775">
    <property type="entry name" value="TPP_enzyme_C"/>
    <property type="match status" value="1"/>
</dbReference>
<evidence type="ECO:0000259" key="6">
    <source>
        <dbReference type="Pfam" id="PF02776"/>
    </source>
</evidence>
<evidence type="ECO:0000256" key="3">
    <source>
        <dbReference type="RuleBase" id="RU362132"/>
    </source>
</evidence>
<dbReference type="InterPro" id="IPR000399">
    <property type="entry name" value="TPP-bd_CS"/>
</dbReference>
<feature type="domain" description="Thiamine pyrophosphate enzyme TPP-binding" evidence="5">
    <location>
        <begin position="430"/>
        <end position="576"/>
    </location>
</feature>
<dbReference type="Gene3D" id="3.40.50.970">
    <property type="match status" value="2"/>
</dbReference>
<organism evidence="7">
    <name type="scientific">uncultured Thermomicrobiales bacterium</name>
    <dbReference type="NCBI Taxonomy" id="1645740"/>
    <lineage>
        <taxon>Bacteria</taxon>
        <taxon>Pseudomonadati</taxon>
        <taxon>Thermomicrobiota</taxon>
        <taxon>Thermomicrobia</taxon>
        <taxon>Thermomicrobiales</taxon>
        <taxon>environmental samples</taxon>
    </lineage>
</organism>
<protein>
    <submittedName>
        <fullName evidence="7">Epi-inositol hydrolase</fullName>
        <ecNumber evidence="7">3.7.1.-</ecNumber>
    </submittedName>
</protein>
<name>A0A6J4UIV3_9BACT</name>
<accession>A0A6J4UIV3</accession>
<dbReference type="SUPFAM" id="SSF52467">
    <property type="entry name" value="DHS-like NAD/FAD-binding domain"/>
    <property type="match status" value="1"/>
</dbReference>
<evidence type="ECO:0000259" key="4">
    <source>
        <dbReference type="Pfam" id="PF00205"/>
    </source>
</evidence>
<dbReference type="GO" id="GO:0003984">
    <property type="term" value="F:acetolactate synthase activity"/>
    <property type="evidence" value="ECO:0007669"/>
    <property type="project" value="TreeGrafter"/>
</dbReference>
<keyword evidence="2 3" id="KW-0786">Thiamine pyrophosphate</keyword>
<dbReference type="InterPro" id="IPR011766">
    <property type="entry name" value="TPP_enzyme_TPP-bd"/>
</dbReference>
<dbReference type="GO" id="GO:0016823">
    <property type="term" value="F:hydrolase activity, acting on acid carbon-carbon bonds, in ketonic substances"/>
    <property type="evidence" value="ECO:0007669"/>
    <property type="project" value="InterPro"/>
</dbReference>
<dbReference type="PANTHER" id="PTHR18968:SF9">
    <property type="entry name" value="3D-(3,5_4)-TRIHYDROXYCYCLOHEXANE-1,2-DIONE HYDROLASE"/>
    <property type="match status" value="1"/>
</dbReference>
<reference evidence="7" key="1">
    <citation type="submission" date="2020-02" db="EMBL/GenBank/DDBJ databases">
        <authorList>
            <person name="Meier V. D."/>
        </authorList>
    </citation>
    <scope>NUCLEOTIDE SEQUENCE</scope>
    <source>
        <strain evidence="7">AVDCRST_MAG43</strain>
    </source>
</reference>
<feature type="domain" description="Thiamine pyrophosphate enzyme N-terminal TPP-binding" evidence="6">
    <location>
        <begin position="34"/>
        <end position="130"/>
    </location>
</feature>
<dbReference type="PANTHER" id="PTHR18968">
    <property type="entry name" value="THIAMINE PYROPHOSPHATE ENZYMES"/>
    <property type="match status" value="1"/>
</dbReference>
<dbReference type="GO" id="GO:0005948">
    <property type="term" value="C:acetolactate synthase complex"/>
    <property type="evidence" value="ECO:0007669"/>
    <property type="project" value="TreeGrafter"/>
</dbReference>
<dbReference type="InterPro" id="IPR030817">
    <property type="entry name" value="Myo_inos_IolD"/>
</dbReference>
<dbReference type="InterPro" id="IPR045229">
    <property type="entry name" value="TPP_enz"/>
</dbReference>
<dbReference type="NCBIfam" id="TIGR04377">
    <property type="entry name" value="myo_inos_iolD"/>
    <property type="match status" value="1"/>
</dbReference>
<dbReference type="PROSITE" id="PS00187">
    <property type="entry name" value="TPP_ENZYMES"/>
    <property type="match status" value="1"/>
</dbReference>
<dbReference type="GO" id="GO:0009097">
    <property type="term" value="P:isoleucine biosynthetic process"/>
    <property type="evidence" value="ECO:0007669"/>
    <property type="project" value="TreeGrafter"/>
</dbReference>
<evidence type="ECO:0000259" key="5">
    <source>
        <dbReference type="Pfam" id="PF02775"/>
    </source>
</evidence>
<comment type="similarity">
    <text evidence="1 3">Belongs to the TPP enzyme family.</text>
</comment>
<gene>
    <name evidence="7" type="ORF">AVDCRST_MAG43-1029</name>
</gene>
<dbReference type="GO" id="GO:0000287">
    <property type="term" value="F:magnesium ion binding"/>
    <property type="evidence" value="ECO:0007669"/>
    <property type="project" value="InterPro"/>
</dbReference>
<feature type="domain" description="Thiamine pyrophosphate enzyme central" evidence="4">
    <location>
        <begin position="219"/>
        <end position="353"/>
    </location>
</feature>
<evidence type="ECO:0000256" key="2">
    <source>
        <dbReference type="ARBA" id="ARBA00023052"/>
    </source>
</evidence>
<dbReference type="EMBL" id="CADCWI010000052">
    <property type="protein sequence ID" value="CAA9550624.1"/>
    <property type="molecule type" value="Genomic_DNA"/>
</dbReference>
<dbReference type="GO" id="GO:0009099">
    <property type="term" value="P:L-valine biosynthetic process"/>
    <property type="evidence" value="ECO:0007669"/>
    <property type="project" value="TreeGrafter"/>
</dbReference>
<dbReference type="Pfam" id="PF02776">
    <property type="entry name" value="TPP_enzyme_N"/>
    <property type="match status" value="1"/>
</dbReference>
<dbReference type="GO" id="GO:0030976">
    <property type="term" value="F:thiamine pyrophosphate binding"/>
    <property type="evidence" value="ECO:0007669"/>
    <property type="project" value="InterPro"/>
</dbReference>
<sequence length="625" mass="67280">MTNVRYTVAQALVKYLSVQFTERDGEQQRLFAGIFGIFGHGNVTGLGQALEEVGEDLTYYRPQNEQAMVHTAAAFAKTKNRLQTFACTTSVGPGATNMVTGAALATVNRLPVLLLPGDVFANRAPNPVLQQLEYPMSQDMSVNDAFRPVSRYWDRIQRPEQLIASLPEAMRVLTDPAETGAVTLALPEDVQAEAYDFPAQMFEPRVWRIRRPVPDGSDLQAAADLIAGATNPLFVCGGGVIYSDAGSELSKFATRHRIPVAETQAGKGALPWNHPWNVGPIGAAGGLAANRLAHNADLVIAIGTRLADFTTSSKTAFQHPNVRVIGINISPFDAYKWNALPLVGDARSTLSAISSLLGSETSIQHSGHREDLVGALKRGWDNAVDSLITPTPDTELTQAQVIGIVNEAAGTDGIVVCAAGGLPGDLLKLWRPIDSKGYHVEYGYSCMGYEIAGGLGVKMAAPDREVFVMVGDGSYLMMHTEIVTSIQEGYKLTIVLIDNGGFRCIRNLQTSSGSPSFGNELRFRDDRSNRLDGPFVPVDFARNAETLGAIAIPVETADQLTTALAAATTTDRTTVICISLHSESGVPSFEGWWDVPIAEESDQPDVQTARLAYEHGLRSQRVVLG</sequence>
<dbReference type="AlphaFoldDB" id="A0A6J4UIV3"/>
<dbReference type="Gene3D" id="3.40.50.1220">
    <property type="entry name" value="TPP-binding domain"/>
    <property type="match status" value="1"/>
</dbReference>
<dbReference type="GO" id="GO:0019310">
    <property type="term" value="P:inositol catabolic process"/>
    <property type="evidence" value="ECO:0007669"/>
    <property type="project" value="InterPro"/>
</dbReference>
<proteinExistence type="inferred from homology"/>
<dbReference type="EC" id="3.7.1.-" evidence="7"/>
<dbReference type="Pfam" id="PF00205">
    <property type="entry name" value="TPP_enzyme_M"/>
    <property type="match status" value="1"/>
</dbReference>
<keyword evidence="7" id="KW-0378">Hydrolase</keyword>
<dbReference type="InterPro" id="IPR012000">
    <property type="entry name" value="Thiamin_PyroP_enz_cen_dom"/>
</dbReference>
<dbReference type="InterPro" id="IPR029035">
    <property type="entry name" value="DHS-like_NAD/FAD-binding_dom"/>
</dbReference>
<evidence type="ECO:0000256" key="1">
    <source>
        <dbReference type="ARBA" id="ARBA00007812"/>
    </source>
</evidence>